<organism evidence="2">
    <name type="scientific">hydrothermal vent metagenome</name>
    <dbReference type="NCBI Taxonomy" id="652676"/>
    <lineage>
        <taxon>unclassified sequences</taxon>
        <taxon>metagenomes</taxon>
        <taxon>ecological metagenomes</taxon>
    </lineage>
</organism>
<dbReference type="InterPro" id="IPR000868">
    <property type="entry name" value="Isochorismatase-like_dom"/>
</dbReference>
<evidence type="ECO:0000259" key="1">
    <source>
        <dbReference type="Pfam" id="PF00857"/>
    </source>
</evidence>
<dbReference type="InterPro" id="IPR050993">
    <property type="entry name" value="Isochorismatase_domain"/>
</dbReference>
<dbReference type="SUPFAM" id="SSF52499">
    <property type="entry name" value="Isochorismatase-like hydrolases"/>
    <property type="match status" value="1"/>
</dbReference>
<dbReference type="EMBL" id="UOEX01000142">
    <property type="protein sequence ID" value="VAW35840.1"/>
    <property type="molecule type" value="Genomic_DNA"/>
</dbReference>
<dbReference type="PANTHER" id="PTHR14119:SF3">
    <property type="entry name" value="ISOCHORISMATASE DOMAIN-CONTAINING PROTEIN 2"/>
    <property type="match status" value="1"/>
</dbReference>
<feature type="domain" description="Isochorismatase-like" evidence="1">
    <location>
        <begin position="2"/>
        <end position="64"/>
    </location>
</feature>
<accession>A0A3B0V4L0</accession>
<feature type="non-terminal residue" evidence="2">
    <location>
        <position position="1"/>
    </location>
</feature>
<dbReference type="EC" id="3.3.2.1" evidence="2"/>
<proteinExistence type="predicted"/>
<gene>
    <name evidence="2" type="ORF">MNBD_DELTA03-1804</name>
</gene>
<reference evidence="2" key="1">
    <citation type="submission" date="2018-06" db="EMBL/GenBank/DDBJ databases">
        <authorList>
            <person name="Zhirakovskaya E."/>
        </authorList>
    </citation>
    <scope>NUCLEOTIDE SEQUENCE</scope>
</reference>
<evidence type="ECO:0000313" key="2">
    <source>
        <dbReference type="EMBL" id="VAW35840.1"/>
    </source>
</evidence>
<dbReference type="AlphaFoldDB" id="A0A3B0V4L0"/>
<keyword evidence="2" id="KW-0378">Hydrolase</keyword>
<dbReference type="GO" id="GO:0008908">
    <property type="term" value="F:isochorismatase activity"/>
    <property type="evidence" value="ECO:0007669"/>
    <property type="project" value="UniProtKB-EC"/>
</dbReference>
<name>A0A3B0V4L0_9ZZZZ</name>
<dbReference type="Pfam" id="PF00857">
    <property type="entry name" value="Isochorismatase"/>
    <property type="match status" value="1"/>
</dbReference>
<sequence length="87" mass="9528">PGIKSLIICGVETHICIYQTVLGGLLAGYRMLVPADAVSSRTAANNHSGLQRIKQISGEIVNTEMVIYELLRKAGTREFKTLLPFLK</sequence>
<dbReference type="InterPro" id="IPR036380">
    <property type="entry name" value="Isochorismatase-like_sf"/>
</dbReference>
<protein>
    <submittedName>
        <fullName evidence="2">Isochorismatase</fullName>
        <ecNumber evidence="2">3.3.2.1</ecNumber>
    </submittedName>
</protein>
<dbReference type="Gene3D" id="3.40.50.850">
    <property type="entry name" value="Isochorismatase-like"/>
    <property type="match status" value="1"/>
</dbReference>
<dbReference type="PANTHER" id="PTHR14119">
    <property type="entry name" value="HYDROLASE"/>
    <property type="match status" value="1"/>
</dbReference>